<dbReference type="Pfam" id="PF13873">
    <property type="entry name" value="Myb_DNA-bind_5"/>
    <property type="match status" value="1"/>
</dbReference>
<feature type="compositionally biased region" description="Polar residues" evidence="1">
    <location>
        <begin position="407"/>
        <end position="429"/>
    </location>
</feature>
<dbReference type="InterPro" id="IPR028002">
    <property type="entry name" value="Myb_DNA-bind_5"/>
</dbReference>
<accession>A0AAD1TLH0</accession>
<protein>
    <recommendedName>
        <fullName evidence="2">Myb/SANT-like DNA-binding domain-containing protein</fullName>
    </recommendedName>
</protein>
<evidence type="ECO:0000313" key="4">
    <source>
        <dbReference type="Proteomes" id="UP001295444"/>
    </source>
</evidence>
<feature type="compositionally biased region" description="Polar residues" evidence="1">
    <location>
        <begin position="244"/>
        <end position="256"/>
    </location>
</feature>
<reference evidence="3" key="1">
    <citation type="submission" date="2022-03" db="EMBL/GenBank/DDBJ databases">
        <authorList>
            <person name="Alioto T."/>
            <person name="Alioto T."/>
            <person name="Gomez Garrido J."/>
        </authorList>
    </citation>
    <scope>NUCLEOTIDE SEQUENCE</scope>
</reference>
<proteinExistence type="predicted"/>
<feature type="region of interest" description="Disordered" evidence="1">
    <location>
        <begin position="218"/>
        <end position="260"/>
    </location>
</feature>
<feature type="region of interest" description="Disordered" evidence="1">
    <location>
        <begin position="1"/>
        <end position="83"/>
    </location>
</feature>
<organism evidence="3 4">
    <name type="scientific">Pelobates cultripes</name>
    <name type="common">Western spadefoot toad</name>
    <dbReference type="NCBI Taxonomy" id="61616"/>
    <lineage>
        <taxon>Eukaryota</taxon>
        <taxon>Metazoa</taxon>
        <taxon>Chordata</taxon>
        <taxon>Craniata</taxon>
        <taxon>Vertebrata</taxon>
        <taxon>Euteleostomi</taxon>
        <taxon>Amphibia</taxon>
        <taxon>Batrachia</taxon>
        <taxon>Anura</taxon>
        <taxon>Pelobatoidea</taxon>
        <taxon>Pelobatidae</taxon>
        <taxon>Pelobates</taxon>
    </lineage>
</organism>
<feature type="domain" description="Myb/SANT-like DNA-binding" evidence="2">
    <location>
        <begin position="87"/>
        <end position="164"/>
    </location>
</feature>
<feature type="compositionally biased region" description="Basic and acidic residues" evidence="1">
    <location>
        <begin position="10"/>
        <end position="47"/>
    </location>
</feature>
<evidence type="ECO:0000259" key="2">
    <source>
        <dbReference type="Pfam" id="PF13873"/>
    </source>
</evidence>
<dbReference type="EMBL" id="OW240924">
    <property type="protein sequence ID" value="CAH2327622.1"/>
    <property type="molecule type" value="Genomic_DNA"/>
</dbReference>
<dbReference type="PANTHER" id="PTHR23098">
    <property type="entry name" value="AGAP001331-PA-RELATED"/>
    <property type="match status" value="1"/>
</dbReference>
<dbReference type="GO" id="GO:0005634">
    <property type="term" value="C:nucleus"/>
    <property type="evidence" value="ECO:0007669"/>
    <property type="project" value="TreeGrafter"/>
</dbReference>
<dbReference type="AlphaFoldDB" id="A0AAD1TLH0"/>
<feature type="region of interest" description="Disordered" evidence="1">
    <location>
        <begin position="396"/>
        <end position="457"/>
    </location>
</feature>
<evidence type="ECO:0000313" key="3">
    <source>
        <dbReference type="EMBL" id="CAH2327622.1"/>
    </source>
</evidence>
<sequence length="457" mass="52801">MSEEWSMIGIEERRIGGLEEQRSGMMQQHDRMASHEGWDSGDKEKTHWQGRKRQVTRGNHEPWLNKSNSYSDPDQSTSSSSCKDRLRNIKFTEEENDILVTKVLENYPKLYGDDASRTSSFEKKRIWRGILESINRLGVSVRNVDTCKKRFADCKRFVRSKMSKNWRHPGKRQSVSVYYAEWEEKIKAIICPLVEGIPGLIDSADPCTYECPGHWSPPENASPEATLSPIENETPEVPFYPDTQVPTNSKPQTTNEDWPAFRDPTAVNVKEEGGINALEMPSAQDGQDHQEHFSSIPQWGQRQPEVRALPEMDQLVYQSQEAFRRTLRRQLHAVRQEIREFRRDHTERMDLLLTLHREHILVEEQRNEILSKLVSTVNNLATKLSSRDACNERQCLQPPLDEDSTSKGENSPTKPGTSAQTSPRYPSRQSPEDLRNTNVNHRRKILNHGQFSSKRKK</sequence>
<name>A0AAD1TLH0_PELCU</name>
<keyword evidence="4" id="KW-1185">Reference proteome</keyword>
<dbReference type="Proteomes" id="UP001295444">
    <property type="component" value="Chromosome 13"/>
</dbReference>
<evidence type="ECO:0000256" key="1">
    <source>
        <dbReference type="SAM" id="MobiDB-lite"/>
    </source>
</evidence>
<gene>
    <name evidence="3" type="ORF">PECUL_23A013695</name>
</gene>
<feature type="compositionally biased region" description="Low complexity" evidence="1">
    <location>
        <begin position="67"/>
        <end position="81"/>
    </location>
</feature>
<dbReference type="PANTHER" id="PTHR23098:SF23">
    <property type="entry name" value="MYB-RELATED TRANSCRIPTION FACTOR, PARTNER OF PROFILIN-LIKE ISOFORM X2-RELATED"/>
    <property type="match status" value="1"/>
</dbReference>